<sequence>MTREQAPATTQIDSHSLWPNRVAQQHENHRHREMNSQAGSVVSKPHDMQTTKEQKNLGDLIQPKAKRPTLGPRKRK</sequence>
<reference evidence="2" key="1">
    <citation type="submission" date="2013-08" db="EMBL/GenBank/DDBJ databases">
        <title>Gene expansion shapes genome architecture in the human pathogen Lichtheimia corymbifera: an evolutionary genomics analysis in the ancient terrestrial Mucorales (Mucoromycotina).</title>
        <authorList>
            <person name="Schwartze V.U."/>
            <person name="Winter S."/>
            <person name="Shelest E."/>
            <person name="Marcet-Houben M."/>
            <person name="Horn F."/>
            <person name="Wehner S."/>
            <person name="Hoffmann K."/>
            <person name="Riege K."/>
            <person name="Sammeth M."/>
            <person name="Nowrousian M."/>
            <person name="Valiante V."/>
            <person name="Linde J."/>
            <person name="Jacobsen I.D."/>
            <person name="Marz M."/>
            <person name="Brakhage A.A."/>
            <person name="Gabaldon T."/>
            <person name="Bocker S."/>
            <person name="Voigt K."/>
        </authorList>
    </citation>
    <scope>NUCLEOTIDE SEQUENCE [LARGE SCALE GENOMIC DNA]</scope>
    <source>
        <strain evidence="2">FSU 9682</strain>
    </source>
</reference>
<feature type="region of interest" description="Disordered" evidence="1">
    <location>
        <begin position="1"/>
        <end position="76"/>
    </location>
</feature>
<gene>
    <name evidence="2" type="ORF">LCOR_11265.1</name>
</gene>
<dbReference type="AlphaFoldDB" id="A0A068SES2"/>
<dbReference type="VEuPathDB" id="FungiDB:LCOR_11265.1"/>
<keyword evidence="3" id="KW-1185">Reference proteome</keyword>
<feature type="compositionally biased region" description="Basic residues" evidence="1">
    <location>
        <begin position="64"/>
        <end position="76"/>
    </location>
</feature>
<protein>
    <submittedName>
        <fullName evidence="2">Uncharacterized protein</fullName>
    </submittedName>
</protein>
<organism evidence="2 3">
    <name type="scientific">Lichtheimia corymbifera JMRC:FSU:9682</name>
    <dbReference type="NCBI Taxonomy" id="1263082"/>
    <lineage>
        <taxon>Eukaryota</taxon>
        <taxon>Fungi</taxon>
        <taxon>Fungi incertae sedis</taxon>
        <taxon>Mucoromycota</taxon>
        <taxon>Mucoromycotina</taxon>
        <taxon>Mucoromycetes</taxon>
        <taxon>Mucorales</taxon>
        <taxon>Lichtheimiaceae</taxon>
        <taxon>Lichtheimia</taxon>
    </lineage>
</organism>
<evidence type="ECO:0000313" key="2">
    <source>
        <dbReference type="EMBL" id="CDH60480.1"/>
    </source>
</evidence>
<feature type="compositionally biased region" description="Basic and acidic residues" evidence="1">
    <location>
        <begin position="44"/>
        <end position="56"/>
    </location>
</feature>
<comment type="caution">
    <text evidence="2">The sequence shown here is derived from an EMBL/GenBank/DDBJ whole genome shotgun (WGS) entry which is preliminary data.</text>
</comment>
<accession>A0A068SES2</accession>
<dbReference type="Proteomes" id="UP000027586">
    <property type="component" value="Unassembled WGS sequence"/>
</dbReference>
<proteinExistence type="predicted"/>
<evidence type="ECO:0000313" key="3">
    <source>
        <dbReference type="Proteomes" id="UP000027586"/>
    </source>
</evidence>
<dbReference type="EMBL" id="CBTN010000094">
    <property type="protein sequence ID" value="CDH60480.1"/>
    <property type="molecule type" value="Genomic_DNA"/>
</dbReference>
<name>A0A068SES2_9FUNG</name>
<evidence type="ECO:0000256" key="1">
    <source>
        <dbReference type="SAM" id="MobiDB-lite"/>
    </source>
</evidence>